<feature type="transmembrane region" description="Helical" evidence="2">
    <location>
        <begin position="682"/>
        <end position="704"/>
    </location>
</feature>
<accession>A0A8J3BGG9</accession>
<feature type="transmembrane region" description="Helical" evidence="2">
    <location>
        <begin position="835"/>
        <end position="859"/>
    </location>
</feature>
<keyword evidence="1" id="KW-0175">Coiled coil</keyword>
<evidence type="ECO:0000313" key="4">
    <source>
        <dbReference type="Proteomes" id="UP000662200"/>
    </source>
</evidence>
<feature type="transmembrane region" description="Helical" evidence="2">
    <location>
        <begin position="710"/>
        <end position="730"/>
    </location>
</feature>
<keyword evidence="2" id="KW-1133">Transmembrane helix</keyword>
<feature type="transmembrane region" description="Helical" evidence="2">
    <location>
        <begin position="597"/>
        <end position="616"/>
    </location>
</feature>
<feature type="transmembrane region" description="Helical" evidence="2">
    <location>
        <begin position="780"/>
        <end position="799"/>
    </location>
</feature>
<feature type="transmembrane region" description="Helical" evidence="2">
    <location>
        <begin position="252"/>
        <end position="273"/>
    </location>
</feature>
<evidence type="ECO:0000256" key="1">
    <source>
        <dbReference type="SAM" id="Coils"/>
    </source>
</evidence>
<feature type="transmembrane region" description="Helical" evidence="2">
    <location>
        <begin position="751"/>
        <end position="774"/>
    </location>
</feature>
<evidence type="ECO:0000256" key="2">
    <source>
        <dbReference type="SAM" id="Phobius"/>
    </source>
</evidence>
<evidence type="ECO:0000313" key="3">
    <source>
        <dbReference type="EMBL" id="GGK13241.1"/>
    </source>
</evidence>
<name>A0A8J3BGG9_9ACTN</name>
<feature type="transmembrane region" description="Helical" evidence="2">
    <location>
        <begin position="565"/>
        <end position="591"/>
    </location>
</feature>
<reference evidence="3" key="1">
    <citation type="journal article" date="2014" name="Int. J. Syst. Evol. Microbiol.">
        <title>Complete genome sequence of Corynebacterium casei LMG S-19264T (=DSM 44701T), isolated from a smear-ripened cheese.</title>
        <authorList>
            <consortium name="US DOE Joint Genome Institute (JGI-PGF)"/>
            <person name="Walter F."/>
            <person name="Albersmeier A."/>
            <person name="Kalinowski J."/>
            <person name="Ruckert C."/>
        </authorList>
    </citation>
    <scope>NUCLEOTIDE SEQUENCE</scope>
    <source>
        <strain evidence="3">JCM 3091</strain>
    </source>
</reference>
<evidence type="ECO:0008006" key="5">
    <source>
        <dbReference type="Google" id="ProtNLM"/>
    </source>
</evidence>
<protein>
    <recommendedName>
        <fullName evidence="5">Tape measure protein</fullName>
    </recommendedName>
</protein>
<feature type="transmembrane region" description="Helical" evidence="2">
    <location>
        <begin position="652"/>
        <end position="675"/>
    </location>
</feature>
<dbReference type="Proteomes" id="UP000662200">
    <property type="component" value="Unassembled WGS sequence"/>
</dbReference>
<proteinExistence type="predicted"/>
<feature type="transmembrane region" description="Helical" evidence="2">
    <location>
        <begin position="213"/>
        <end position="232"/>
    </location>
</feature>
<dbReference type="EMBL" id="BMQC01000001">
    <property type="protein sequence ID" value="GGK13241.1"/>
    <property type="molecule type" value="Genomic_DNA"/>
</dbReference>
<dbReference type="AlphaFoldDB" id="A0A8J3BGG9"/>
<keyword evidence="4" id="KW-1185">Reference proteome</keyword>
<sequence length="1112" mass="114367">MAAGQVIGRVSVKVMPDTGDFRRDAERKLSVIEKQLRIEIGTTIDMSGASREFLQEVRKINQRNRVLDSRKIRFHTTISTDGMREAIARAVRQLQSRANNEKIKIRADLVAATADLELSKDSLDDVERQLDRWRRRVSPVKVRVHPDLTLGAFTVIEKRLDYLTRPRRVPIFPTVNTGALAKAAAALGALSGARLAAGYIRDLARQLMRLDKAVPLIGTLALAIAGLAGWGLSAASNLAALSVSLASIAPAALVLPGILGGLAIGLATTVVVFKDFKKVLPEVKAQLGALQKAMSVNFWAVAKQPIKDLVATLLPQLSAGLRRTATDLGGFFGSLARSLSGAFNGVLAGMFADLSSSIAIASTGTRAYAGILATLGQVGAGYLPRLAQWFVDIANRFDAWLSATAADGRLKAWIDTGLTALADLGGVLTGLVRIFAGVGKAATEAGGSTLSSLSAALNSIADTVNGPVFQTLLVGVFRAAHQAMDLIATTSGPAVSTMFATLATTLQTILPLAGAAIGTLLKSVAEALSQPALQTGLTAMFTGLKTGIDALAPAFGPIGAALGALASLIGTFAASVGPVLATLFTALASAISTVAPALQPLVTVLAGGLGAAFTALAPALQQVVAAFSSVVSGGLITTLGTALSALGPVVAALAPAIGGLLASAVKALAPILAALVPLITQVASIVGGFLAEAFTALAPVLTLIGQTLGALVSAVAPLITALLSLVMAVLRPLLDAVIKIVTAALPPLRAAIEALVPALMPVINAIAAVVTWLAEKLAPVITFIAKILVESLVGAINGVTRVFRGAVDIVMGIWNTFAGLFTGDWGRMWNGIKQLFSGVWDLIVGIVQTALNIGVLGLVKKGLALIKGIWTAAWDGIKVAATTTWAAIRGAWSGFLEALKAAPGAAVAHIKGLFTGLWGALKSGAAMAWSAVRTAFITGAGNAIATIRELPGRARAVLGNIGSVLINAGRQLIAGLINGIRQMFGHLKGVLGDLTSKLKDWKGPPATDRTLLVGAGQLLIDGLIDGLESRYDAVRRSLAGLTADIGGLDIPTPTIGRIAEARLAARLRCAADAASGQAPPGRVLNYYAAPGTSLSAEEDLFEAAGRARMVGW</sequence>
<comment type="caution">
    <text evidence="3">The sequence shown here is derived from an EMBL/GenBank/DDBJ whole genome shotgun (WGS) entry which is preliminary data.</text>
</comment>
<keyword evidence="2" id="KW-0472">Membrane</keyword>
<feature type="coiled-coil region" evidence="1">
    <location>
        <begin position="109"/>
        <end position="136"/>
    </location>
</feature>
<reference evidence="3" key="2">
    <citation type="submission" date="2020-09" db="EMBL/GenBank/DDBJ databases">
        <authorList>
            <person name="Sun Q."/>
            <person name="Ohkuma M."/>
        </authorList>
    </citation>
    <scope>NUCLEOTIDE SEQUENCE</scope>
    <source>
        <strain evidence="3">JCM 3091</strain>
    </source>
</reference>
<keyword evidence="2" id="KW-0812">Transmembrane</keyword>
<organism evidence="3 4">
    <name type="scientific">Pilimelia terevasa</name>
    <dbReference type="NCBI Taxonomy" id="53372"/>
    <lineage>
        <taxon>Bacteria</taxon>
        <taxon>Bacillati</taxon>
        <taxon>Actinomycetota</taxon>
        <taxon>Actinomycetes</taxon>
        <taxon>Micromonosporales</taxon>
        <taxon>Micromonosporaceae</taxon>
        <taxon>Pilimelia</taxon>
    </lineage>
</organism>
<gene>
    <name evidence="3" type="ORF">GCM10010124_02280</name>
</gene>